<protein>
    <submittedName>
        <fullName evidence="1">Uncharacterized protein</fullName>
    </submittedName>
</protein>
<dbReference type="VEuPathDB" id="TriTrypDB:TCSYLVIO_001371"/>
<dbReference type="VEuPathDB" id="TriTrypDB:C3747_1g74"/>
<dbReference type="VEuPathDB" id="TriTrypDB:Tc_MARK_4539"/>
<dbReference type="VEuPathDB" id="TriTrypDB:TcCL_Unassigned04723"/>
<dbReference type="AlphaFoldDB" id="A0A2V2XP87"/>
<dbReference type="VEuPathDB" id="TriTrypDB:TcYC6_0068310"/>
<proteinExistence type="predicted"/>
<comment type="caution">
    <text evidence="1">The sequence shown here is derived from an EMBL/GenBank/DDBJ whole genome shotgun (WGS) entry which is preliminary data.</text>
</comment>
<sequence length="267" mass="30467">MSLYLKSLDVSLGSEGVLEVFLGEGQLTLHDYKERVQSNIMHFVLDPDSKEPCIVVRQRQSRSCDTAWSVARKAHAPFTDAYEKEEIQAESNSLISVVANIRQVHAQLHQDEYLLAVFYLDQVLEMVDTMRTVINSPHKHSDNKEYASLEEIAGDFNFAISGASNVSEGHLHYGSTEYDPITTSISVRLKVEKGALSVWAPRLSSAGCTIGDPLWRCIPQGERCGIDKEHLYHLYDVMLSKVLFLFFTRHRRAWRKLRYTGKRPIFF</sequence>
<dbReference type="VEuPathDB" id="TriTrypDB:TcBrA4_0063170"/>
<organism evidence="1 2">
    <name type="scientific">Trypanosoma cruzi</name>
    <dbReference type="NCBI Taxonomy" id="5693"/>
    <lineage>
        <taxon>Eukaryota</taxon>
        <taxon>Discoba</taxon>
        <taxon>Euglenozoa</taxon>
        <taxon>Kinetoplastea</taxon>
        <taxon>Metakinetoplastina</taxon>
        <taxon>Trypanosomatida</taxon>
        <taxon>Trypanosomatidae</taxon>
        <taxon>Trypanosoma</taxon>
        <taxon>Schizotrypanum</taxon>
    </lineage>
</organism>
<accession>A0A2V2XP87</accession>
<dbReference type="VEuPathDB" id="TriTrypDB:TcCLB.510653.19"/>
<dbReference type="VEuPathDB" id="TriTrypDB:TcG_02045"/>
<dbReference type="VEuPathDB" id="TriTrypDB:TCDM_03371"/>
<name>A0A2V2XP87_TRYCR</name>
<dbReference type="VEuPathDB" id="TriTrypDB:BCY84_13941"/>
<dbReference type="VEuPathDB" id="TriTrypDB:TcCLB.510755.19"/>
<dbReference type="Proteomes" id="UP000246078">
    <property type="component" value="Unassembled WGS sequence"/>
</dbReference>
<dbReference type="EMBL" id="PRFC01000001">
    <property type="protein sequence ID" value="PWV21859.1"/>
    <property type="molecule type" value="Genomic_DNA"/>
</dbReference>
<evidence type="ECO:0000313" key="1">
    <source>
        <dbReference type="EMBL" id="PWV21859.1"/>
    </source>
</evidence>
<reference evidence="1 2" key="1">
    <citation type="journal article" date="2018" name="Microb. Genom.">
        <title>Expanding an expanded genome: long-read sequencing of Trypanosoma cruzi.</title>
        <authorList>
            <person name="Berna L."/>
            <person name="Rodriguez M."/>
            <person name="Chiribao M.L."/>
            <person name="Parodi-Talice A."/>
            <person name="Pita S."/>
            <person name="Rijo G."/>
            <person name="Alvarez-Valin F."/>
            <person name="Robello C."/>
        </authorList>
    </citation>
    <scope>NUCLEOTIDE SEQUENCE [LARGE SCALE GENOMIC DNA]</scope>
    <source>
        <strain evidence="1 2">TCC</strain>
    </source>
</reference>
<evidence type="ECO:0000313" key="2">
    <source>
        <dbReference type="Proteomes" id="UP000246078"/>
    </source>
</evidence>
<gene>
    <name evidence="1" type="ORF">C3747_1g74</name>
</gene>
<dbReference type="VEuPathDB" id="TriTrypDB:C4B63_2g62"/>
<dbReference type="VEuPathDB" id="TriTrypDB:ECC02_001254"/>